<organism evidence="1 2">
    <name type="scientific">Parasponia andersonii</name>
    <name type="common">Sponia andersonii</name>
    <dbReference type="NCBI Taxonomy" id="3476"/>
    <lineage>
        <taxon>Eukaryota</taxon>
        <taxon>Viridiplantae</taxon>
        <taxon>Streptophyta</taxon>
        <taxon>Embryophyta</taxon>
        <taxon>Tracheophyta</taxon>
        <taxon>Spermatophyta</taxon>
        <taxon>Magnoliopsida</taxon>
        <taxon>eudicotyledons</taxon>
        <taxon>Gunneridae</taxon>
        <taxon>Pentapetalae</taxon>
        <taxon>rosids</taxon>
        <taxon>fabids</taxon>
        <taxon>Rosales</taxon>
        <taxon>Cannabaceae</taxon>
        <taxon>Parasponia</taxon>
    </lineage>
</organism>
<accession>A0A2P5A784</accession>
<sequence length="202" mass="21962">MPKTSIESKQELSTLGTSEQGLYELGVTWGWGLGSDDLGASRRAWAAARLGVTGSCKNFLPLSGIPARESIPREAVTPSTPPSWPRATTSLFFRFSLAKYSLVVSDKVQICGNGEESFGRARPFASSSGKHGFEIQAREKGSKADLYLLVDFGQVPKISDHHEPREKVLMSGGAVIRPPPITTVAFVPSPRLSSQIQRIYNR</sequence>
<dbReference type="OrthoDB" id="10540521at2759"/>
<reference evidence="2" key="1">
    <citation type="submission" date="2016-06" db="EMBL/GenBank/DDBJ databases">
        <title>Parallel loss of symbiosis genes in relatives of nitrogen-fixing non-legume Parasponia.</title>
        <authorList>
            <person name="Van Velzen R."/>
            <person name="Holmer R."/>
            <person name="Bu F."/>
            <person name="Rutten L."/>
            <person name="Van Zeijl A."/>
            <person name="Liu W."/>
            <person name="Santuari L."/>
            <person name="Cao Q."/>
            <person name="Sharma T."/>
            <person name="Shen D."/>
            <person name="Roswanjaya Y."/>
            <person name="Wardhani T."/>
            <person name="Kalhor M.S."/>
            <person name="Jansen J."/>
            <person name="Van den Hoogen J."/>
            <person name="Gungor B."/>
            <person name="Hartog M."/>
            <person name="Hontelez J."/>
            <person name="Verver J."/>
            <person name="Yang W.-C."/>
            <person name="Schijlen E."/>
            <person name="Repin R."/>
            <person name="Schilthuizen M."/>
            <person name="Schranz E."/>
            <person name="Heidstra R."/>
            <person name="Miyata K."/>
            <person name="Fedorova E."/>
            <person name="Kohlen W."/>
            <person name="Bisseling T."/>
            <person name="Smit S."/>
            <person name="Geurts R."/>
        </authorList>
    </citation>
    <scope>NUCLEOTIDE SEQUENCE [LARGE SCALE GENOMIC DNA]</scope>
    <source>
        <strain evidence="2">cv. WU1-14</strain>
    </source>
</reference>
<dbReference type="EMBL" id="JXTB01000820">
    <property type="protein sequence ID" value="PON32404.1"/>
    <property type="molecule type" value="Genomic_DNA"/>
</dbReference>
<dbReference type="Proteomes" id="UP000237105">
    <property type="component" value="Unassembled WGS sequence"/>
</dbReference>
<evidence type="ECO:0000313" key="2">
    <source>
        <dbReference type="Proteomes" id="UP000237105"/>
    </source>
</evidence>
<gene>
    <name evidence="1" type="ORF">PanWU01x14_361540</name>
</gene>
<name>A0A2P5A784_PARAD</name>
<protein>
    <submittedName>
        <fullName evidence="1">Uncharacterized protein</fullName>
    </submittedName>
</protein>
<evidence type="ECO:0000313" key="1">
    <source>
        <dbReference type="EMBL" id="PON32404.1"/>
    </source>
</evidence>
<keyword evidence="2" id="KW-1185">Reference proteome</keyword>
<proteinExistence type="predicted"/>
<dbReference type="AlphaFoldDB" id="A0A2P5A784"/>
<comment type="caution">
    <text evidence="1">The sequence shown here is derived from an EMBL/GenBank/DDBJ whole genome shotgun (WGS) entry which is preliminary data.</text>
</comment>